<keyword evidence="3" id="KW-1185">Reference proteome</keyword>
<proteinExistence type="predicted"/>
<evidence type="ECO:0000256" key="1">
    <source>
        <dbReference type="SAM" id="MobiDB-lite"/>
    </source>
</evidence>
<dbReference type="EMBL" id="JRKL02002974">
    <property type="protein sequence ID" value="KAF3956858.1"/>
    <property type="molecule type" value="Genomic_DNA"/>
</dbReference>
<sequence>MASRRRYCRPLCGEREQISLEPYTEQQKQSPSLHVSPPPSVPFPDSDHQIAGTDIDNGFSTKIRLRERYAYFLPMSTVLPELLPVYCSVKVCQNRRQRETGRIPITGE</sequence>
<gene>
    <name evidence="2" type="ORF">CMV_018063</name>
</gene>
<dbReference type="AlphaFoldDB" id="A0A8J4R368"/>
<organism evidence="2 3">
    <name type="scientific">Castanea mollissima</name>
    <name type="common">Chinese chestnut</name>
    <dbReference type="NCBI Taxonomy" id="60419"/>
    <lineage>
        <taxon>Eukaryota</taxon>
        <taxon>Viridiplantae</taxon>
        <taxon>Streptophyta</taxon>
        <taxon>Embryophyta</taxon>
        <taxon>Tracheophyta</taxon>
        <taxon>Spermatophyta</taxon>
        <taxon>Magnoliopsida</taxon>
        <taxon>eudicotyledons</taxon>
        <taxon>Gunneridae</taxon>
        <taxon>Pentapetalae</taxon>
        <taxon>rosids</taxon>
        <taxon>fabids</taxon>
        <taxon>Fagales</taxon>
        <taxon>Fagaceae</taxon>
        <taxon>Castanea</taxon>
    </lineage>
</organism>
<protein>
    <submittedName>
        <fullName evidence="2">Uncharacterized protein</fullName>
    </submittedName>
</protein>
<accession>A0A8J4R368</accession>
<feature type="region of interest" description="Disordered" evidence="1">
    <location>
        <begin position="19"/>
        <end position="54"/>
    </location>
</feature>
<reference evidence="2" key="1">
    <citation type="submission" date="2020-03" db="EMBL/GenBank/DDBJ databases">
        <title>Castanea mollissima Vanexum genome sequencing.</title>
        <authorList>
            <person name="Staton M."/>
        </authorList>
    </citation>
    <scope>NUCLEOTIDE SEQUENCE</scope>
    <source>
        <tissue evidence="2">Leaf</tissue>
    </source>
</reference>
<evidence type="ECO:0000313" key="3">
    <source>
        <dbReference type="Proteomes" id="UP000737018"/>
    </source>
</evidence>
<dbReference type="Proteomes" id="UP000737018">
    <property type="component" value="Unassembled WGS sequence"/>
</dbReference>
<comment type="caution">
    <text evidence="2">The sequence shown here is derived from an EMBL/GenBank/DDBJ whole genome shotgun (WGS) entry which is preliminary data.</text>
</comment>
<evidence type="ECO:0000313" key="2">
    <source>
        <dbReference type="EMBL" id="KAF3956858.1"/>
    </source>
</evidence>
<name>A0A8J4R368_9ROSI</name>